<dbReference type="Proteomes" id="UP000182409">
    <property type="component" value="Unassembled WGS sequence"/>
</dbReference>
<evidence type="ECO:0008006" key="4">
    <source>
        <dbReference type="Google" id="ProtNLM"/>
    </source>
</evidence>
<gene>
    <name evidence="2" type="ORF">SAMN05443244_3532</name>
</gene>
<dbReference type="EMBL" id="FNSD01000001">
    <property type="protein sequence ID" value="SEC46755.1"/>
    <property type="molecule type" value="Genomic_DNA"/>
</dbReference>
<dbReference type="RefSeq" id="WP_074655287.1">
    <property type="nucleotide sequence ID" value="NZ_FNSD01000001.1"/>
</dbReference>
<accession>A0A1H4SR67</accession>
<sequence>MTRPISLCLALLLPAMTAIKSPAQMAGMDMKKSAPSTELVLTGIAGKKKALTPADLKAMPHVTVSVHNAHNNKDESYSGVPVKELLTLVEPAKGEGPRTSANLMVVIASATDNFHVAITLCDTNPECRNGQAIVADTLDGTPIAADGAFKLVLTEDKKPARWARNLSSLTVKAVAP</sequence>
<evidence type="ECO:0000256" key="1">
    <source>
        <dbReference type="SAM" id="SignalP"/>
    </source>
</evidence>
<dbReference type="Gene3D" id="3.90.420.10">
    <property type="entry name" value="Oxidoreductase, molybdopterin-binding domain"/>
    <property type="match status" value="1"/>
</dbReference>
<feature type="signal peptide" evidence="1">
    <location>
        <begin position="1"/>
        <end position="26"/>
    </location>
</feature>
<reference evidence="2 3" key="1">
    <citation type="submission" date="2016-10" db="EMBL/GenBank/DDBJ databases">
        <authorList>
            <person name="de Groot N.N."/>
        </authorList>
    </citation>
    <scope>NUCLEOTIDE SEQUENCE [LARGE SCALE GENOMIC DNA]</scope>
    <source>
        <strain evidence="2 3">AB35.6</strain>
    </source>
</reference>
<dbReference type="SUPFAM" id="SSF56524">
    <property type="entry name" value="Oxidoreductase molybdopterin-binding domain"/>
    <property type="match status" value="1"/>
</dbReference>
<dbReference type="OrthoDB" id="129599at2"/>
<keyword evidence="1" id="KW-0732">Signal</keyword>
<evidence type="ECO:0000313" key="3">
    <source>
        <dbReference type="Proteomes" id="UP000182409"/>
    </source>
</evidence>
<protein>
    <recommendedName>
        <fullName evidence="4">Oxidoreductase molybdopterin binding domain-containing protein</fullName>
    </recommendedName>
</protein>
<dbReference type="InterPro" id="IPR036374">
    <property type="entry name" value="OxRdtase_Mopterin-bd_sf"/>
</dbReference>
<proteinExistence type="predicted"/>
<feature type="chain" id="PRO_5010318256" description="Oxidoreductase molybdopterin binding domain-containing protein" evidence="1">
    <location>
        <begin position="27"/>
        <end position="176"/>
    </location>
</feature>
<evidence type="ECO:0000313" key="2">
    <source>
        <dbReference type="EMBL" id="SEC46755.1"/>
    </source>
</evidence>
<organism evidence="2 3">
    <name type="scientific">Terriglobus roseus</name>
    <dbReference type="NCBI Taxonomy" id="392734"/>
    <lineage>
        <taxon>Bacteria</taxon>
        <taxon>Pseudomonadati</taxon>
        <taxon>Acidobacteriota</taxon>
        <taxon>Terriglobia</taxon>
        <taxon>Terriglobales</taxon>
        <taxon>Acidobacteriaceae</taxon>
        <taxon>Terriglobus</taxon>
    </lineage>
</organism>
<name>A0A1H4SR67_9BACT</name>
<dbReference type="AlphaFoldDB" id="A0A1H4SR67"/>